<feature type="region of interest" description="Disordered" evidence="1">
    <location>
        <begin position="1"/>
        <end position="35"/>
    </location>
</feature>
<evidence type="ECO:0000313" key="3">
    <source>
        <dbReference type="Proteomes" id="UP000324222"/>
    </source>
</evidence>
<protein>
    <submittedName>
        <fullName evidence="2">Uncharacterized protein</fullName>
    </submittedName>
</protein>
<gene>
    <name evidence="2" type="ORF">E2C01_021776</name>
</gene>
<dbReference type="Proteomes" id="UP000324222">
    <property type="component" value="Unassembled WGS sequence"/>
</dbReference>
<sequence>MWRVTRRSPGRCRRPPEGHGGRQRIGRHTGQSRAPPKRIQCVLHCPTLALLRRISVAHRLFIEAERIIQLYSVSVRVNLVLERAFTGVRHITRRGEACYTRADPSLTAHAL</sequence>
<feature type="compositionally biased region" description="Basic residues" evidence="1">
    <location>
        <begin position="1"/>
        <end position="13"/>
    </location>
</feature>
<name>A0A5B7E5T9_PORTR</name>
<proteinExistence type="predicted"/>
<evidence type="ECO:0000256" key="1">
    <source>
        <dbReference type="SAM" id="MobiDB-lite"/>
    </source>
</evidence>
<reference evidence="2 3" key="1">
    <citation type="submission" date="2019-05" db="EMBL/GenBank/DDBJ databases">
        <title>Another draft genome of Portunus trituberculatus and its Hox gene families provides insights of decapod evolution.</title>
        <authorList>
            <person name="Jeong J.-H."/>
            <person name="Song I."/>
            <person name="Kim S."/>
            <person name="Choi T."/>
            <person name="Kim D."/>
            <person name="Ryu S."/>
            <person name="Kim W."/>
        </authorList>
    </citation>
    <scope>NUCLEOTIDE SEQUENCE [LARGE SCALE GENOMIC DNA]</scope>
    <source>
        <tissue evidence="2">Muscle</tissue>
    </source>
</reference>
<accession>A0A5B7E5T9</accession>
<evidence type="ECO:0000313" key="2">
    <source>
        <dbReference type="EMBL" id="MPC28566.1"/>
    </source>
</evidence>
<dbReference type="AlphaFoldDB" id="A0A5B7E5T9"/>
<organism evidence="2 3">
    <name type="scientific">Portunus trituberculatus</name>
    <name type="common">Swimming crab</name>
    <name type="synonym">Neptunus trituberculatus</name>
    <dbReference type="NCBI Taxonomy" id="210409"/>
    <lineage>
        <taxon>Eukaryota</taxon>
        <taxon>Metazoa</taxon>
        <taxon>Ecdysozoa</taxon>
        <taxon>Arthropoda</taxon>
        <taxon>Crustacea</taxon>
        <taxon>Multicrustacea</taxon>
        <taxon>Malacostraca</taxon>
        <taxon>Eumalacostraca</taxon>
        <taxon>Eucarida</taxon>
        <taxon>Decapoda</taxon>
        <taxon>Pleocyemata</taxon>
        <taxon>Brachyura</taxon>
        <taxon>Eubrachyura</taxon>
        <taxon>Portunoidea</taxon>
        <taxon>Portunidae</taxon>
        <taxon>Portuninae</taxon>
        <taxon>Portunus</taxon>
    </lineage>
</organism>
<comment type="caution">
    <text evidence="2">The sequence shown here is derived from an EMBL/GenBank/DDBJ whole genome shotgun (WGS) entry which is preliminary data.</text>
</comment>
<keyword evidence="3" id="KW-1185">Reference proteome</keyword>
<dbReference type="EMBL" id="VSRR010001934">
    <property type="protein sequence ID" value="MPC28566.1"/>
    <property type="molecule type" value="Genomic_DNA"/>
</dbReference>